<gene>
    <name evidence="1" type="ORF">HH195_01175</name>
</gene>
<reference evidence="1" key="1">
    <citation type="submission" date="2020-04" db="EMBL/GenBank/DDBJ databases">
        <title>A novel bacterium ('Candidatus Sarcina troglodytae' sp. nov.) linked to a protracted, uniformly lethal epizootic among sanctuary western chimpanzees (Pan troglodytes verus) in Sierra Leone.</title>
        <authorList>
            <person name="Owens L.A."/>
            <person name="Colitti B."/>
            <person name="Hirji I."/>
            <person name="Pizaro A."/>
            <person name="Jaffe J.E."/>
            <person name="Moittie S."/>
            <person name="Bishop-Lilly K.A."/>
            <person name="Estrella L.A."/>
            <person name="Voegtly L.J."/>
            <person name="Kuhn J.H."/>
            <person name="Suen G."/>
            <person name="Deblois C.L."/>
            <person name="Dunn C."/>
            <person name="Juan-Salles C."/>
            <person name="Goldberg T.L."/>
        </authorList>
    </citation>
    <scope>NUCLEOTIDE SEQUENCE</scope>
    <source>
        <strain evidence="1">JB2</strain>
    </source>
</reference>
<evidence type="ECO:0000313" key="1">
    <source>
        <dbReference type="EMBL" id="QPJ84601.1"/>
    </source>
</evidence>
<proteinExistence type="predicted"/>
<accession>A0ACD1BB00</accession>
<dbReference type="Proteomes" id="UP000594603">
    <property type="component" value="Chromosome"/>
</dbReference>
<name>A0ACD1BB00_9CLOT</name>
<organism evidence="1 2">
    <name type="scientific">Candidatus Sarcina troglodytae</name>
    <dbReference type="NCBI Taxonomy" id="2726954"/>
    <lineage>
        <taxon>Bacteria</taxon>
        <taxon>Bacillati</taxon>
        <taxon>Bacillota</taxon>
        <taxon>Clostridia</taxon>
        <taxon>Eubacteriales</taxon>
        <taxon>Clostridiaceae</taxon>
        <taxon>Sarcina</taxon>
    </lineage>
</organism>
<protein>
    <submittedName>
        <fullName evidence="1">Uncharacterized protein</fullName>
    </submittedName>
</protein>
<dbReference type="EMBL" id="CP051754">
    <property type="protein sequence ID" value="QPJ84601.1"/>
    <property type="molecule type" value="Genomic_DNA"/>
</dbReference>
<evidence type="ECO:0000313" key="2">
    <source>
        <dbReference type="Proteomes" id="UP000594603"/>
    </source>
</evidence>
<keyword evidence="2" id="KW-1185">Reference proteome</keyword>
<sequence length="138" mass="15368">MKDKKLMAMIAGTAAAAGVVATIAGIRSAKNLKSCCEDDSLKNDSEISIEEYSEESKEKINIINNKIEELNQKQLELEAELEAKRDEILKLKEEVILEEEKLRQSIEEAKGAQLEEAADLSEEVESDEVVEEKEATVE</sequence>